<keyword evidence="3" id="KW-1185">Reference proteome</keyword>
<dbReference type="EMBL" id="AP023359">
    <property type="protein sequence ID" value="BCJ63075.1"/>
    <property type="molecule type" value="Genomic_DNA"/>
</dbReference>
<dbReference type="Gene3D" id="3.10.180.10">
    <property type="entry name" value="2,3-Dihydroxybiphenyl 1,2-Dioxygenase, domain 1"/>
    <property type="match status" value="2"/>
</dbReference>
<feature type="domain" description="VOC" evidence="1">
    <location>
        <begin position="119"/>
        <end position="235"/>
    </location>
</feature>
<dbReference type="AlphaFoldDB" id="A0A810MUG0"/>
<dbReference type="SUPFAM" id="SSF54593">
    <property type="entry name" value="Glyoxalase/Bleomycin resistance protein/Dihydroxybiphenyl dioxygenase"/>
    <property type="match status" value="2"/>
</dbReference>
<dbReference type="PANTHER" id="PTHR33993">
    <property type="entry name" value="GLYOXALASE-RELATED"/>
    <property type="match status" value="1"/>
</dbReference>
<proteinExistence type="predicted"/>
<reference evidence="2" key="1">
    <citation type="submission" date="2020-08" db="EMBL/GenBank/DDBJ databases">
        <title>Whole genome shotgun sequence of Polymorphospora rubra NBRC 101157.</title>
        <authorList>
            <person name="Komaki H."/>
            <person name="Tamura T."/>
        </authorList>
    </citation>
    <scope>NUCLEOTIDE SEQUENCE</scope>
    <source>
        <strain evidence="2">NBRC 101157</strain>
    </source>
</reference>
<dbReference type="Proteomes" id="UP000680866">
    <property type="component" value="Chromosome"/>
</dbReference>
<evidence type="ECO:0000313" key="3">
    <source>
        <dbReference type="Proteomes" id="UP000680866"/>
    </source>
</evidence>
<sequence>MPDSWTLPVAVDLSTTAVSSAATFYARLLGWSVDGSGDAVVATVDGVTVATVRPTRTFHSGWSTVFGTADAAATRAGIVAAGGRVYGTDPAGMLRAADPAGATFAVATGRTPPPPGPGRPSWFEYMTTAPAAADDFYRAALGLSPVRPDGAPDDGFVLFTADGRPVAGRLTLPPELAATIPAGWMVYFGCADVDDSVTVAADLGAAVVVPPRDTPTGRLSTLVDPTGAVFTLLRPAG</sequence>
<dbReference type="InterPro" id="IPR052164">
    <property type="entry name" value="Anthracycline_SecMetBiosynth"/>
</dbReference>
<dbReference type="InterPro" id="IPR037523">
    <property type="entry name" value="VOC_core"/>
</dbReference>
<dbReference type="InterPro" id="IPR041581">
    <property type="entry name" value="Glyoxalase_6"/>
</dbReference>
<dbReference type="RefSeq" id="WP_212820519.1">
    <property type="nucleotide sequence ID" value="NZ_AP023359.1"/>
</dbReference>
<organism evidence="2 3">
    <name type="scientific">Polymorphospora rubra</name>
    <dbReference type="NCBI Taxonomy" id="338584"/>
    <lineage>
        <taxon>Bacteria</taxon>
        <taxon>Bacillati</taxon>
        <taxon>Actinomycetota</taxon>
        <taxon>Actinomycetes</taxon>
        <taxon>Micromonosporales</taxon>
        <taxon>Micromonosporaceae</taxon>
        <taxon>Polymorphospora</taxon>
    </lineage>
</organism>
<evidence type="ECO:0000313" key="2">
    <source>
        <dbReference type="EMBL" id="BCJ63075.1"/>
    </source>
</evidence>
<dbReference type="PROSITE" id="PS51819">
    <property type="entry name" value="VOC"/>
    <property type="match status" value="1"/>
</dbReference>
<dbReference type="KEGG" id="pry:Prubr_00960"/>
<name>A0A810MUG0_9ACTN</name>
<dbReference type="PANTHER" id="PTHR33993:SF14">
    <property type="entry name" value="GB|AAF24581.1"/>
    <property type="match status" value="1"/>
</dbReference>
<accession>A0A810MUG0</accession>
<dbReference type="CDD" id="cd07247">
    <property type="entry name" value="SgaA_N_like"/>
    <property type="match status" value="1"/>
</dbReference>
<evidence type="ECO:0000259" key="1">
    <source>
        <dbReference type="PROSITE" id="PS51819"/>
    </source>
</evidence>
<gene>
    <name evidence="2" type="ORF">Prubr_00960</name>
</gene>
<dbReference type="Pfam" id="PF18029">
    <property type="entry name" value="Glyoxalase_6"/>
    <property type="match status" value="2"/>
</dbReference>
<protein>
    <recommendedName>
        <fullName evidence="1">VOC domain-containing protein</fullName>
    </recommendedName>
</protein>
<dbReference type="InterPro" id="IPR029068">
    <property type="entry name" value="Glyas_Bleomycin-R_OHBP_Dase"/>
</dbReference>